<proteinExistence type="inferred from homology"/>
<evidence type="ECO:0000256" key="2">
    <source>
        <dbReference type="ARBA" id="ARBA00005417"/>
    </source>
</evidence>
<dbReference type="FunFam" id="3.40.50.300:FF:000224">
    <property type="entry name" value="Energy-coupling factor transporter ATP-binding protein EcfA"/>
    <property type="match status" value="1"/>
</dbReference>
<keyword evidence="11" id="KW-1185">Reference proteome</keyword>
<evidence type="ECO:0000256" key="7">
    <source>
        <dbReference type="ARBA" id="ARBA00022967"/>
    </source>
</evidence>
<dbReference type="NCBIfam" id="TIGR04520">
    <property type="entry name" value="ECF_ATPase_1"/>
    <property type="match status" value="1"/>
</dbReference>
<dbReference type="InterPro" id="IPR030947">
    <property type="entry name" value="EcfA_1"/>
</dbReference>
<evidence type="ECO:0000256" key="1">
    <source>
        <dbReference type="ARBA" id="ARBA00004202"/>
    </source>
</evidence>
<evidence type="ECO:0000259" key="9">
    <source>
        <dbReference type="PROSITE" id="PS50893"/>
    </source>
</evidence>
<dbReference type="Proteomes" id="UP000001556">
    <property type="component" value="Chromosome"/>
</dbReference>
<dbReference type="RefSeq" id="WP_011876632.1">
    <property type="nucleotide sequence ID" value="NC_009253.1"/>
</dbReference>
<dbReference type="PROSITE" id="PS00211">
    <property type="entry name" value="ABC_TRANSPORTER_1"/>
    <property type="match status" value="1"/>
</dbReference>
<feature type="domain" description="ABC transporter" evidence="9">
    <location>
        <begin position="6"/>
        <end position="241"/>
    </location>
</feature>
<dbReference type="InterPro" id="IPR003439">
    <property type="entry name" value="ABC_transporter-like_ATP-bd"/>
</dbReference>
<dbReference type="InterPro" id="IPR003593">
    <property type="entry name" value="AAA+_ATPase"/>
</dbReference>
<dbReference type="PANTHER" id="PTHR43553">
    <property type="entry name" value="HEAVY METAL TRANSPORTER"/>
    <property type="match status" value="1"/>
</dbReference>
<keyword evidence="7" id="KW-1278">Translocase</keyword>
<keyword evidence="3" id="KW-0813">Transport</keyword>
<evidence type="ECO:0000256" key="4">
    <source>
        <dbReference type="ARBA" id="ARBA00022475"/>
    </source>
</evidence>
<keyword evidence="8" id="KW-0472">Membrane</keyword>
<dbReference type="eggNOG" id="COG1122">
    <property type="taxonomic scope" value="Bacteria"/>
</dbReference>
<evidence type="ECO:0000256" key="8">
    <source>
        <dbReference type="ARBA" id="ARBA00023136"/>
    </source>
</evidence>
<dbReference type="SUPFAM" id="SSF52540">
    <property type="entry name" value="P-loop containing nucleoside triphosphate hydrolases"/>
    <property type="match status" value="1"/>
</dbReference>
<dbReference type="EMBL" id="CP000612">
    <property type="protein sequence ID" value="ABO48794.1"/>
    <property type="molecule type" value="Genomic_DNA"/>
</dbReference>
<dbReference type="Pfam" id="PF00005">
    <property type="entry name" value="ABC_tran"/>
    <property type="match status" value="1"/>
</dbReference>
<gene>
    <name evidence="10" type="ordered locus">Dred_0245</name>
</gene>
<evidence type="ECO:0000313" key="10">
    <source>
        <dbReference type="EMBL" id="ABO48794.1"/>
    </source>
</evidence>
<keyword evidence="5" id="KW-0547">Nucleotide-binding</keyword>
<dbReference type="HOGENOM" id="CLU_000604_1_22_9"/>
<keyword evidence="4" id="KW-1003">Cell membrane</keyword>
<dbReference type="GO" id="GO:0042626">
    <property type="term" value="F:ATPase-coupled transmembrane transporter activity"/>
    <property type="evidence" value="ECO:0007669"/>
    <property type="project" value="TreeGrafter"/>
</dbReference>
<evidence type="ECO:0000256" key="5">
    <source>
        <dbReference type="ARBA" id="ARBA00022741"/>
    </source>
</evidence>
<comment type="similarity">
    <text evidence="2">Belongs to the ABC transporter superfamily.</text>
</comment>
<dbReference type="AlphaFoldDB" id="A4J141"/>
<dbReference type="GO" id="GO:0043190">
    <property type="term" value="C:ATP-binding cassette (ABC) transporter complex"/>
    <property type="evidence" value="ECO:0007669"/>
    <property type="project" value="TreeGrafter"/>
</dbReference>
<dbReference type="GO" id="GO:0005524">
    <property type="term" value="F:ATP binding"/>
    <property type="evidence" value="ECO:0007669"/>
    <property type="project" value="UniProtKB-KW"/>
</dbReference>
<dbReference type="STRING" id="349161.Dred_0245"/>
<evidence type="ECO:0000256" key="3">
    <source>
        <dbReference type="ARBA" id="ARBA00022448"/>
    </source>
</evidence>
<dbReference type="CDD" id="cd03225">
    <property type="entry name" value="ABC_cobalt_CbiO_domain1"/>
    <property type="match status" value="1"/>
</dbReference>
<organism evidence="10 11">
    <name type="scientific">Desulforamulus reducens (strain ATCC BAA-1160 / DSM 100696 / MI-1)</name>
    <name type="common">Desulfotomaculum reducens</name>
    <dbReference type="NCBI Taxonomy" id="349161"/>
    <lineage>
        <taxon>Bacteria</taxon>
        <taxon>Bacillati</taxon>
        <taxon>Bacillota</taxon>
        <taxon>Clostridia</taxon>
        <taxon>Eubacteriales</taxon>
        <taxon>Peptococcaceae</taxon>
        <taxon>Desulforamulus</taxon>
    </lineage>
</organism>
<keyword evidence="6" id="KW-0067">ATP-binding</keyword>
<dbReference type="KEGG" id="drm:Dred_0245"/>
<dbReference type="Gene3D" id="3.40.50.300">
    <property type="entry name" value="P-loop containing nucleotide triphosphate hydrolases"/>
    <property type="match status" value="1"/>
</dbReference>
<dbReference type="PANTHER" id="PTHR43553:SF24">
    <property type="entry name" value="ENERGY-COUPLING FACTOR TRANSPORTER ATP-BINDING PROTEIN ECFA1"/>
    <property type="match status" value="1"/>
</dbReference>
<dbReference type="SMART" id="SM00382">
    <property type="entry name" value="AAA"/>
    <property type="match status" value="1"/>
</dbReference>
<reference evidence="10 11" key="1">
    <citation type="submission" date="2007-03" db="EMBL/GenBank/DDBJ databases">
        <title>Complete sequence of Desulfotomaculum reducens MI-1.</title>
        <authorList>
            <consortium name="US DOE Joint Genome Institute"/>
            <person name="Copeland A."/>
            <person name="Lucas S."/>
            <person name="Lapidus A."/>
            <person name="Barry K."/>
            <person name="Detter J.C."/>
            <person name="Glavina del Rio T."/>
            <person name="Hammon N."/>
            <person name="Israni S."/>
            <person name="Dalin E."/>
            <person name="Tice H."/>
            <person name="Pitluck S."/>
            <person name="Sims D."/>
            <person name="Brettin T."/>
            <person name="Bruce D."/>
            <person name="Han C."/>
            <person name="Tapia R."/>
            <person name="Schmutz J."/>
            <person name="Larimer F."/>
            <person name="Land M."/>
            <person name="Hauser L."/>
            <person name="Kyrpides N."/>
            <person name="Kim E."/>
            <person name="Tebo B.M."/>
            <person name="Richardson P."/>
        </authorList>
    </citation>
    <scope>NUCLEOTIDE SEQUENCE [LARGE SCALE GENOMIC DNA]</scope>
    <source>
        <strain evidence="10 11">MI-1</strain>
    </source>
</reference>
<dbReference type="InterPro" id="IPR015856">
    <property type="entry name" value="ABC_transpr_CbiO/EcfA_su"/>
</dbReference>
<sequence>MSTPIISVQDVSYSYPETGKKQALADINMKVYQGEMIALLGPNGSGKSTLARLLNGLLLPVKGEVIVDGLLSSDNQYTWEIRRKVGMVFQNPDNQLVAALVEEELAFGMENLGISPEEMKRRIRKISERMELSEYLEFPPHRLSGGQKQRVAIASVLALEPEVLVLDEPTSMLDPGGRKRVMLELERLKQRGTTIVLVTHDMTEAVMADRVMVLEQGKLAFQGSPVQCFSKIEWLRKIGLELPPATELARRLKLKGLPVPTSPLHVSDWIEYLCPQL</sequence>
<comment type="subcellular location">
    <subcellularLocation>
        <location evidence="1">Cell membrane</location>
        <topology evidence="1">Peripheral membrane protein</topology>
    </subcellularLocation>
</comment>
<dbReference type="InterPro" id="IPR027417">
    <property type="entry name" value="P-loop_NTPase"/>
</dbReference>
<accession>A4J141</accession>
<name>A4J141_DESRM</name>
<dbReference type="PROSITE" id="PS50893">
    <property type="entry name" value="ABC_TRANSPORTER_2"/>
    <property type="match status" value="1"/>
</dbReference>
<dbReference type="InterPro" id="IPR017871">
    <property type="entry name" value="ABC_transporter-like_CS"/>
</dbReference>
<protein>
    <submittedName>
        <fullName evidence="10">ABC transporter related protein</fullName>
    </submittedName>
</protein>
<dbReference type="InterPro" id="IPR050095">
    <property type="entry name" value="ECF_ABC_transporter_ATP-bd"/>
</dbReference>
<evidence type="ECO:0000256" key="6">
    <source>
        <dbReference type="ARBA" id="ARBA00022840"/>
    </source>
</evidence>
<dbReference type="OrthoDB" id="9784332at2"/>
<evidence type="ECO:0000313" key="11">
    <source>
        <dbReference type="Proteomes" id="UP000001556"/>
    </source>
</evidence>
<dbReference type="GO" id="GO:0016887">
    <property type="term" value="F:ATP hydrolysis activity"/>
    <property type="evidence" value="ECO:0007669"/>
    <property type="project" value="InterPro"/>
</dbReference>